<keyword evidence="7" id="KW-0325">Glycoprotein</keyword>
<comment type="subcellular location">
    <subcellularLocation>
        <location evidence="1">Membrane</location>
        <topology evidence="1">Single-pass type I membrane protein</topology>
    </subcellularLocation>
</comment>
<evidence type="ECO:0000313" key="12">
    <source>
        <dbReference type="Proteomes" id="UP000261620"/>
    </source>
</evidence>
<dbReference type="Pfam" id="PF01437">
    <property type="entry name" value="PSI"/>
    <property type="match status" value="1"/>
</dbReference>
<feature type="transmembrane region" description="Helical" evidence="9">
    <location>
        <begin position="351"/>
        <end position="374"/>
    </location>
</feature>
<evidence type="ECO:0000256" key="9">
    <source>
        <dbReference type="SAM" id="Phobius"/>
    </source>
</evidence>
<dbReference type="PANTHER" id="PTHR13055">
    <property type="entry name" value="TUMOR ENDOTHELIAL MARKER 7 RELATED"/>
    <property type="match status" value="1"/>
</dbReference>
<dbReference type="AlphaFoldDB" id="A0A3Q3XKV9"/>
<protein>
    <recommendedName>
        <fullName evidence="10">PSI domain-containing protein</fullName>
    </recommendedName>
</protein>
<name>A0A3Q3XKV9_MOLML</name>
<evidence type="ECO:0000256" key="5">
    <source>
        <dbReference type="ARBA" id="ARBA00022989"/>
    </source>
</evidence>
<keyword evidence="5 9" id="KW-1133">Transmembrane helix</keyword>
<proteinExistence type="inferred from homology"/>
<feature type="region of interest" description="Disordered" evidence="8">
    <location>
        <begin position="1"/>
        <end position="32"/>
    </location>
</feature>
<evidence type="ECO:0000259" key="10">
    <source>
        <dbReference type="SMART" id="SM00423"/>
    </source>
</evidence>
<dbReference type="InterPro" id="IPR031152">
    <property type="entry name" value="PLXDC"/>
</dbReference>
<sequence>DGDPFVFYGTRRDQQTPHKHREARNTRADRGGGVDISILPDNMTHVVDDSQKYYRWQSFGPTDSRTEDLWVDLNSLHKSQVQIHGILSNTHRQAARVALSFDFPFYGHYLRQIIIATGGFIFMGEITHRMLTATQYVAPLMANFDPSFSKNSTVRYSDNGNLFVVQWDKVRLKDREAEGPFTFQAALHRNGTIVFNYRDVPVLVETINSTEHPVKVGLSDAFMAFVSSSQASDVKQRTIYEYHRVEIDTAKIVTRSAFEFTPLPTCLQHTTCDLCVTSNLTTGCGWCNTLQRCSNGIDRHRQEWLDYNCPEQAEGTCEDYNPETPEGSMSSFNTNLQTIPPNHTGMTENTAIIAGVIAALAVLVVLTLLAVYYINTHPTVAPPFYLMQRRTNNYWPSMKFRNQGCHSSYAEVELGGHEKEGFIEAEQCC</sequence>
<dbReference type="SUPFAM" id="SSF103575">
    <property type="entry name" value="Plexin repeat"/>
    <property type="match status" value="1"/>
</dbReference>
<dbReference type="OMA" id="PHKHREA"/>
<keyword evidence="3 9" id="KW-0812">Transmembrane</keyword>
<accession>A0A3Q3XKV9</accession>
<evidence type="ECO:0000256" key="1">
    <source>
        <dbReference type="ARBA" id="ARBA00004479"/>
    </source>
</evidence>
<reference evidence="11" key="2">
    <citation type="submission" date="2025-09" db="UniProtKB">
        <authorList>
            <consortium name="Ensembl"/>
        </authorList>
    </citation>
    <scope>IDENTIFICATION</scope>
</reference>
<keyword evidence="12" id="KW-1185">Reference proteome</keyword>
<keyword evidence="4" id="KW-0732">Signal</keyword>
<reference evidence="11" key="1">
    <citation type="submission" date="2025-08" db="UniProtKB">
        <authorList>
            <consortium name="Ensembl"/>
        </authorList>
    </citation>
    <scope>IDENTIFICATION</scope>
</reference>
<dbReference type="InterPro" id="IPR002165">
    <property type="entry name" value="Plexin_repeat"/>
</dbReference>
<evidence type="ECO:0000256" key="8">
    <source>
        <dbReference type="SAM" id="MobiDB-lite"/>
    </source>
</evidence>
<dbReference type="PANTHER" id="PTHR13055:SF10">
    <property type="entry name" value="PLEXIN DOMAIN-CONTAINING PROTEIN 1"/>
    <property type="match status" value="1"/>
</dbReference>
<feature type="compositionally biased region" description="Basic and acidic residues" evidence="8">
    <location>
        <begin position="23"/>
        <end position="32"/>
    </location>
</feature>
<comment type="similarity">
    <text evidence="2">Belongs to the plexin family.</text>
</comment>
<dbReference type="Proteomes" id="UP000261620">
    <property type="component" value="Unplaced"/>
</dbReference>
<evidence type="ECO:0000256" key="6">
    <source>
        <dbReference type="ARBA" id="ARBA00023136"/>
    </source>
</evidence>
<evidence type="ECO:0000256" key="2">
    <source>
        <dbReference type="ARBA" id="ARBA00010297"/>
    </source>
</evidence>
<dbReference type="InterPro" id="IPR016201">
    <property type="entry name" value="PSI"/>
</dbReference>
<evidence type="ECO:0000256" key="4">
    <source>
        <dbReference type="ARBA" id="ARBA00022729"/>
    </source>
</evidence>
<organism evidence="11 12">
    <name type="scientific">Mola mola</name>
    <name type="common">Ocean sunfish</name>
    <name type="synonym">Tetraodon mola</name>
    <dbReference type="NCBI Taxonomy" id="94237"/>
    <lineage>
        <taxon>Eukaryota</taxon>
        <taxon>Metazoa</taxon>
        <taxon>Chordata</taxon>
        <taxon>Craniata</taxon>
        <taxon>Vertebrata</taxon>
        <taxon>Euteleostomi</taxon>
        <taxon>Actinopterygii</taxon>
        <taxon>Neopterygii</taxon>
        <taxon>Teleostei</taxon>
        <taxon>Neoteleostei</taxon>
        <taxon>Acanthomorphata</taxon>
        <taxon>Eupercaria</taxon>
        <taxon>Tetraodontiformes</taxon>
        <taxon>Molidae</taxon>
        <taxon>Mola</taxon>
    </lineage>
</organism>
<dbReference type="SMART" id="SM00423">
    <property type="entry name" value="PSI"/>
    <property type="match status" value="1"/>
</dbReference>
<dbReference type="Gene3D" id="3.30.1680.10">
    <property type="entry name" value="ligand-binding face of the semaphorins, domain 2"/>
    <property type="match status" value="1"/>
</dbReference>
<evidence type="ECO:0000256" key="3">
    <source>
        <dbReference type="ARBA" id="ARBA00022692"/>
    </source>
</evidence>
<dbReference type="Ensembl" id="ENSMMOT00000028177.1">
    <property type="protein sequence ID" value="ENSMMOP00000027704.1"/>
    <property type="gene ID" value="ENSMMOG00000020952.1"/>
</dbReference>
<evidence type="ECO:0000313" key="11">
    <source>
        <dbReference type="Ensembl" id="ENSMMOP00000027704.1"/>
    </source>
</evidence>
<feature type="domain" description="PSI" evidence="10">
    <location>
        <begin position="265"/>
        <end position="310"/>
    </location>
</feature>
<keyword evidence="6 9" id="KW-0472">Membrane</keyword>
<dbReference type="GO" id="GO:0016020">
    <property type="term" value="C:membrane"/>
    <property type="evidence" value="ECO:0007669"/>
    <property type="project" value="UniProtKB-SubCell"/>
</dbReference>
<evidence type="ECO:0000256" key="7">
    <source>
        <dbReference type="ARBA" id="ARBA00023180"/>
    </source>
</evidence>